<protein>
    <submittedName>
        <fullName evidence="1">Transcription elongation factor SPT5</fullName>
    </submittedName>
</protein>
<proteinExistence type="predicted"/>
<evidence type="ECO:0000313" key="1">
    <source>
        <dbReference type="EMBL" id="KAH9480968.1"/>
    </source>
</evidence>
<sequence length="603" mass="67218">MSSYKRRRLDSLGNRTDINPFIDIEAAVSDDDESSEELDYEGGQLLNDNDEYSEDEERVAHSRLYHAMQNTDNADEWSDLLPMLLPSRMKIRPDNDIEPSSSRELIQKYGNPQPGGLGDNNYMPSATDIMYEIGCKVGREEAVAFKIMQMSTNPTFPIILARSVFAQSSIPGRIYVKAPSMQHAHTLACLVRELNPTHLVRLSSERCMEILSHPPPSRPEDQSWVKVAGKRKAWTTYANATGLVFTFQGRKSVVLIPRPPDNIKKSHLDRIFQDGFIITDFDAIDLKYLSNVLPTSSELEQFRECPFVTTETLAQASKAISMTRLKRYDRVKIIGGEYLGLFGTVKSVSDAEVEVHIPSQGITQAVALHDLRAAFQIGDSVEVVEGDHKDLHGWVSDFDGRSVCIIAPEHEREVLTDIVSSNREHINSAQDPGPSGGATPMPSTVASFLSPAWNPYSAIPVHSAVEIAELPSTVAHWLDTKYDKLKGLRLKVVDKSKGDHQVAMELLSLTDDTAHLALLGRTLTLPKSVLFPIHPVKKDDFVTPLEGDSMGIIFRIRSIDKDICVVHKYPVTRMKRGDTFPTFPTTSLIQIFPPSRGVKVVNM</sequence>
<keyword evidence="2" id="KW-1185">Reference proteome</keyword>
<accession>A0ACB8GZ98</accession>
<name>A0ACB8GZ98_PSICU</name>
<gene>
    <name evidence="1" type="ORF">JR316_0007575</name>
</gene>
<reference evidence="1" key="1">
    <citation type="submission" date="2021-10" db="EMBL/GenBank/DDBJ databases">
        <title>Psilocybe cubensis genome.</title>
        <authorList>
            <person name="Mckernan K.J."/>
            <person name="Crawford S."/>
            <person name="Trippe A."/>
            <person name="Kane L.T."/>
            <person name="Mclaughlin S."/>
        </authorList>
    </citation>
    <scope>NUCLEOTIDE SEQUENCE</scope>
    <source>
        <strain evidence="1">MGC-MH-2018</strain>
    </source>
</reference>
<keyword evidence="1" id="KW-0648">Protein biosynthesis</keyword>
<organism evidence="1 2">
    <name type="scientific">Psilocybe cubensis</name>
    <name type="common">Psychedelic mushroom</name>
    <name type="synonym">Stropharia cubensis</name>
    <dbReference type="NCBI Taxonomy" id="181762"/>
    <lineage>
        <taxon>Eukaryota</taxon>
        <taxon>Fungi</taxon>
        <taxon>Dikarya</taxon>
        <taxon>Basidiomycota</taxon>
        <taxon>Agaricomycotina</taxon>
        <taxon>Agaricomycetes</taxon>
        <taxon>Agaricomycetidae</taxon>
        <taxon>Agaricales</taxon>
        <taxon>Agaricineae</taxon>
        <taxon>Strophariaceae</taxon>
        <taxon>Psilocybe</taxon>
    </lineage>
</organism>
<keyword evidence="1" id="KW-0251">Elongation factor</keyword>
<comment type="caution">
    <text evidence="1">The sequence shown here is derived from an EMBL/GenBank/DDBJ whole genome shotgun (WGS) entry which is preliminary data.</text>
</comment>
<dbReference type="EMBL" id="JAFIQS020000006">
    <property type="protein sequence ID" value="KAH9480968.1"/>
    <property type="molecule type" value="Genomic_DNA"/>
</dbReference>
<evidence type="ECO:0000313" key="2">
    <source>
        <dbReference type="Proteomes" id="UP000664032"/>
    </source>
</evidence>
<dbReference type="Proteomes" id="UP000664032">
    <property type="component" value="Unassembled WGS sequence"/>
</dbReference>